<reference evidence="1 2" key="1">
    <citation type="submission" date="2021-01" db="EMBL/GenBank/DDBJ databases">
        <title>Whole genome shotgun sequence of Actinoplanes couchii NBRC 106145.</title>
        <authorList>
            <person name="Komaki H."/>
            <person name="Tamura T."/>
        </authorList>
    </citation>
    <scope>NUCLEOTIDE SEQUENCE [LARGE SCALE GENOMIC DNA]</scope>
    <source>
        <strain evidence="1 2">NBRC 106145</strain>
    </source>
</reference>
<proteinExistence type="predicted"/>
<evidence type="ECO:0008006" key="3">
    <source>
        <dbReference type="Google" id="ProtNLM"/>
    </source>
</evidence>
<keyword evidence="2" id="KW-1185">Reference proteome</keyword>
<evidence type="ECO:0000313" key="2">
    <source>
        <dbReference type="Proteomes" id="UP000612282"/>
    </source>
</evidence>
<protein>
    <recommendedName>
        <fullName evidence="3">Cytotoxic translational repressor of toxin-antitoxin stability system</fullName>
    </recommendedName>
</protein>
<name>A0ABQ3XPD2_9ACTN</name>
<accession>A0ABQ3XPD2</accession>
<evidence type="ECO:0000313" key="1">
    <source>
        <dbReference type="EMBL" id="GID60370.1"/>
    </source>
</evidence>
<comment type="caution">
    <text evidence="1">The sequence shown here is derived from an EMBL/GenBank/DDBJ whole genome shotgun (WGS) entry which is preliminary data.</text>
</comment>
<sequence>MNAGTRVDHNQFCVTEQWNTVRDARGRAVGHHVTYELPLRDGRILRTRISRPVDKTTYGPALWKTILTDQLVVTEAEFWTCVRDKELPDRGQDDGGTPAKSLPAGLVYQLIHEAGVPESEVASMTLTDAMAVMTEHWSRPPAG</sequence>
<dbReference type="EMBL" id="BOMG01000106">
    <property type="protein sequence ID" value="GID60370.1"/>
    <property type="molecule type" value="Genomic_DNA"/>
</dbReference>
<dbReference type="RefSeq" id="WP_203807313.1">
    <property type="nucleotide sequence ID" value="NZ_BAAAQE010000009.1"/>
</dbReference>
<gene>
    <name evidence="1" type="ORF">Aco03nite_087740</name>
</gene>
<organism evidence="1 2">
    <name type="scientific">Actinoplanes couchii</name>
    <dbReference type="NCBI Taxonomy" id="403638"/>
    <lineage>
        <taxon>Bacteria</taxon>
        <taxon>Bacillati</taxon>
        <taxon>Actinomycetota</taxon>
        <taxon>Actinomycetes</taxon>
        <taxon>Micromonosporales</taxon>
        <taxon>Micromonosporaceae</taxon>
        <taxon>Actinoplanes</taxon>
    </lineage>
</organism>
<dbReference type="Proteomes" id="UP000612282">
    <property type="component" value="Unassembled WGS sequence"/>
</dbReference>